<sequence length="62" mass="6258">MSGVAGIKAGQRHGGSSELSPGVPVPVSNSTEQSPEYVKHSPPGTVTAGSFAAEKVITYTES</sequence>
<evidence type="ECO:0000313" key="2">
    <source>
        <dbReference type="EMBL" id="KFD19518.1"/>
    </source>
</evidence>
<proteinExistence type="predicted"/>
<accession>A0A085JGC2</accession>
<keyword evidence="3" id="KW-1185">Reference proteome</keyword>
<feature type="region of interest" description="Disordered" evidence="1">
    <location>
        <begin position="1"/>
        <end position="47"/>
    </location>
</feature>
<dbReference type="EMBL" id="JMPR01000031">
    <property type="protein sequence ID" value="KFD19518.1"/>
    <property type="molecule type" value="Genomic_DNA"/>
</dbReference>
<name>A0A085JGC2_9GAMM</name>
<reference evidence="2 3" key="1">
    <citation type="submission" date="2014-05" db="EMBL/GenBank/DDBJ databases">
        <title>ATOL: Assembling a taxonomically balanced genome-scale reconstruction of the evolutionary history of the Enterobacteriaceae.</title>
        <authorList>
            <person name="Plunkett G.III."/>
            <person name="Neeno-Eckwall E.C."/>
            <person name="Glasner J.D."/>
            <person name="Perna N.T."/>
        </authorList>
    </citation>
    <scope>NUCLEOTIDE SEQUENCE [LARGE SCALE GENOMIC DNA]</scope>
    <source>
        <strain evidence="2 3">ATCC 33301</strain>
    </source>
</reference>
<gene>
    <name evidence="2" type="ORF">GTPT_1857</name>
</gene>
<evidence type="ECO:0000256" key="1">
    <source>
        <dbReference type="SAM" id="MobiDB-lite"/>
    </source>
</evidence>
<organism evidence="2 3">
    <name type="scientific">Tatumella ptyseos ATCC 33301</name>
    <dbReference type="NCBI Taxonomy" id="1005995"/>
    <lineage>
        <taxon>Bacteria</taxon>
        <taxon>Pseudomonadati</taxon>
        <taxon>Pseudomonadota</taxon>
        <taxon>Gammaproteobacteria</taxon>
        <taxon>Enterobacterales</taxon>
        <taxon>Erwiniaceae</taxon>
        <taxon>Tatumella</taxon>
    </lineage>
</organism>
<dbReference type="AlphaFoldDB" id="A0A085JGC2"/>
<dbReference type="Proteomes" id="UP000028602">
    <property type="component" value="Unassembled WGS sequence"/>
</dbReference>
<evidence type="ECO:0000313" key="3">
    <source>
        <dbReference type="Proteomes" id="UP000028602"/>
    </source>
</evidence>
<protein>
    <submittedName>
        <fullName evidence="2">Uncharacterized protein</fullName>
    </submittedName>
</protein>
<comment type="caution">
    <text evidence="2">The sequence shown here is derived from an EMBL/GenBank/DDBJ whole genome shotgun (WGS) entry which is preliminary data.</text>
</comment>